<dbReference type="EMBL" id="CP053021">
    <property type="protein sequence ID" value="QJR01715.1"/>
    <property type="molecule type" value="Genomic_DNA"/>
</dbReference>
<accession>A0A6M4G3A1</accession>
<evidence type="ECO:0008006" key="3">
    <source>
        <dbReference type="Google" id="ProtNLM"/>
    </source>
</evidence>
<sequence length="182" mass="19858">MREAFGIRIDSDPVARLWTGFGSLLIPADIVESAPALYLGGGQLLSAPDFEHPFNGQAERLDIRLSGVSADVVAIGTTEAASVKGAKVHFARFYFDDNWALDGVEYEAVFRADKLTFSSEDDGNGGRTRTLTLSIATDDTNRNRSPAAFFTDQDQRRRSPTDAIFSHVAGITQGVLRRFGTR</sequence>
<dbReference type="AlphaFoldDB" id="A0A6M4G3A1"/>
<evidence type="ECO:0000313" key="1">
    <source>
        <dbReference type="EMBL" id="QJR01715.1"/>
    </source>
</evidence>
<protein>
    <recommendedName>
        <fullName evidence="3">DUF2163 domain-containing protein</fullName>
    </recommendedName>
</protein>
<name>A0A6M4G3A1_SPHYA</name>
<organism evidence="1 2">
    <name type="scientific">Sphingobium yanoikuyae</name>
    <name type="common">Sphingomonas yanoikuyae</name>
    <dbReference type="NCBI Taxonomy" id="13690"/>
    <lineage>
        <taxon>Bacteria</taxon>
        <taxon>Pseudomonadati</taxon>
        <taxon>Pseudomonadota</taxon>
        <taxon>Alphaproteobacteria</taxon>
        <taxon>Sphingomonadales</taxon>
        <taxon>Sphingomonadaceae</taxon>
        <taxon>Sphingobium</taxon>
    </lineage>
</organism>
<dbReference type="Proteomes" id="UP000502611">
    <property type="component" value="Chromosome"/>
</dbReference>
<evidence type="ECO:0000313" key="2">
    <source>
        <dbReference type="Proteomes" id="UP000502611"/>
    </source>
</evidence>
<reference evidence="1 2" key="1">
    <citation type="submission" date="2020-04" db="EMBL/GenBank/DDBJ databases">
        <title>The Whole Genome Analysis of High salt-tolerant Sphingobium yanoikuyae YC-XJ2 with Aryl organophosphorus flame retardants (aryl-OPFRs)-degrading capacity and characteristics of Related phosphotriesterase.</title>
        <authorList>
            <person name="Li X."/>
        </authorList>
    </citation>
    <scope>NUCLEOTIDE SEQUENCE [LARGE SCALE GENOMIC DNA]</scope>
    <source>
        <strain evidence="1 2">YC-XJ2</strain>
    </source>
</reference>
<gene>
    <name evidence="1" type="ORF">HH800_05610</name>
</gene>
<proteinExistence type="predicted"/>